<feature type="transmembrane region" description="Helical" evidence="2">
    <location>
        <begin position="180"/>
        <end position="197"/>
    </location>
</feature>
<gene>
    <name evidence="4" type="primary">yohD</name>
    <name evidence="4" type="ORF">IEC33019_4489</name>
</gene>
<evidence type="ECO:0000256" key="1">
    <source>
        <dbReference type="SAM" id="MobiDB-lite"/>
    </source>
</evidence>
<proteinExistence type="predicted"/>
<keyword evidence="2" id="KW-0812">Transmembrane</keyword>
<dbReference type="InterPro" id="IPR032816">
    <property type="entry name" value="VTT_dom"/>
</dbReference>
<keyword evidence="2" id="KW-0472">Membrane</keyword>
<feature type="transmembrane region" description="Helical" evidence="2">
    <location>
        <begin position="145"/>
        <end position="168"/>
    </location>
</feature>
<feature type="transmembrane region" description="Helical" evidence="2">
    <location>
        <begin position="31"/>
        <end position="56"/>
    </location>
</feature>
<evidence type="ECO:0000256" key="2">
    <source>
        <dbReference type="SAM" id="Phobius"/>
    </source>
</evidence>
<dbReference type="PANTHER" id="PTHR42709">
    <property type="entry name" value="ALKALINE PHOSPHATASE LIKE PROTEIN"/>
    <property type="match status" value="1"/>
</dbReference>
<dbReference type="GO" id="GO:0005886">
    <property type="term" value="C:plasma membrane"/>
    <property type="evidence" value="ECO:0007669"/>
    <property type="project" value="TreeGrafter"/>
</dbReference>
<sequence length="236" mass="26433">MDTFPNAREGVGCAFISPAPQKMLQQFLQDFGYFALFLGTFFEGETILVLAGFLAFRGYMDINLVVLTAFFGSYAGDQLWYFMGRRHGRAILARKPRWQAMGDRALDHIRRHPDIWVLSFRFVYGLRTVMPVAIGLSGYPPRRYLLLNGIGAAVWALALGAAAYHFGAILEGMLGNVKKYELWVLGGLLTLGGLLWLRRRFRTLRAERKAAAAGQAPEADNAVSQEQDPDQGRDRP</sequence>
<dbReference type="InterPro" id="IPR051311">
    <property type="entry name" value="DedA_domain"/>
</dbReference>
<dbReference type="Pfam" id="PF09335">
    <property type="entry name" value="VTT_dom"/>
    <property type="match status" value="1"/>
</dbReference>
<feature type="transmembrane region" description="Helical" evidence="2">
    <location>
        <begin position="62"/>
        <end position="82"/>
    </location>
</feature>
<keyword evidence="2" id="KW-1133">Transmembrane helix</keyword>
<feature type="compositionally biased region" description="Low complexity" evidence="1">
    <location>
        <begin position="211"/>
        <end position="222"/>
    </location>
</feature>
<feature type="region of interest" description="Disordered" evidence="1">
    <location>
        <begin position="211"/>
        <end position="236"/>
    </location>
</feature>
<dbReference type="PANTHER" id="PTHR42709:SF2">
    <property type="entry name" value="INNER MEMBRANE PROTEIN YOHD"/>
    <property type="match status" value="1"/>
</dbReference>
<dbReference type="EMBL" id="CP016634">
    <property type="protein sequence ID" value="ANY89995.1"/>
    <property type="molecule type" value="Genomic_DNA"/>
</dbReference>
<name>A0A1B2FCR1_PSEPU</name>
<evidence type="ECO:0000313" key="4">
    <source>
        <dbReference type="EMBL" id="ANY89995.1"/>
    </source>
</evidence>
<feature type="domain" description="VTT" evidence="3">
    <location>
        <begin position="44"/>
        <end position="159"/>
    </location>
</feature>
<evidence type="ECO:0000259" key="3">
    <source>
        <dbReference type="Pfam" id="PF09335"/>
    </source>
</evidence>
<protein>
    <submittedName>
        <fullName evidence="4">Inner membrane protein YohD</fullName>
    </submittedName>
</protein>
<dbReference type="AlphaFoldDB" id="A0A1B2FCR1"/>
<organism evidence="4">
    <name type="scientific">Pseudomonas putida</name>
    <name type="common">Arthrobacter siderocapsulatus</name>
    <dbReference type="NCBI Taxonomy" id="303"/>
    <lineage>
        <taxon>Bacteria</taxon>
        <taxon>Pseudomonadati</taxon>
        <taxon>Pseudomonadota</taxon>
        <taxon>Gammaproteobacteria</taxon>
        <taxon>Pseudomonadales</taxon>
        <taxon>Pseudomonadaceae</taxon>
        <taxon>Pseudomonas</taxon>
    </lineage>
</organism>
<accession>A0A1B2FCR1</accession>
<reference evidence="4" key="1">
    <citation type="submission" date="2016-07" db="EMBL/GenBank/DDBJ databases">
        <title>New class B carbapenemase carried by novel plasmid in Pseudomonas putida enviromental strain in eastern Amazonia.</title>
        <authorList>
            <person name="Souza C.O."/>
            <person name="Lima K.V."/>
            <person name="Brasiliense D.M."/>
            <person name="Perez-Chaparro P.J."/>
            <person name="Mamizuka E.M."/>
            <person name="Lima M.O."/>
            <person name="Lima L.N."/>
            <person name="McCulloch J.A."/>
        </authorList>
    </citation>
    <scope>NUCLEOTIDE SEQUENCE [LARGE SCALE GENOMIC DNA]</scope>
    <source>
        <strain evidence="4">IEC33019</strain>
    </source>
</reference>